<dbReference type="Gene3D" id="3.40.50.150">
    <property type="entry name" value="Vaccinia Virus protein VP39"/>
    <property type="match status" value="1"/>
</dbReference>
<feature type="domain" description="Helicase ATP-binding" evidence="5">
    <location>
        <begin position="937"/>
        <end position="1209"/>
    </location>
</feature>
<dbReference type="SMART" id="SM00490">
    <property type="entry name" value="HELICc"/>
    <property type="match status" value="1"/>
</dbReference>
<dbReference type="InterPro" id="IPR002052">
    <property type="entry name" value="DNA_methylase_N6_adenine_CS"/>
</dbReference>
<keyword evidence="7" id="KW-0067">ATP-binding</keyword>
<feature type="coiled-coil region" evidence="3">
    <location>
        <begin position="1761"/>
        <end position="1823"/>
    </location>
</feature>
<dbReference type="Pfam" id="PF00271">
    <property type="entry name" value="Helicase_C"/>
    <property type="match status" value="1"/>
</dbReference>
<keyword evidence="7" id="KW-0614">Plasmid</keyword>
<dbReference type="InterPro" id="IPR027417">
    <property type="entry name" value="P-loop_NTPase"/>
</dbReference>
<dbReference type="SUPFAM" id="SSF53335">
    <property type="entry name" value="S-adenosyl-L-methionine-dependent methyltransferases"/>
    <property type="match status" value="1"/>
</dbReference>
<evidence type="ECO:0000256" key="2">
    <source>
        <dbReference type="ARBA" id="ARBA00022679"/>
    </source>
</evidence>
<dbReference type="InterPro" id="IPR014001">
    <property type="entry name" value="Helicase_ATP-bd"/>
</dbReference>
<keyword evidence="1" id="KW-0489">Methyltransferase</keyword>
<feature type="domain" description="Helicase C-terminal" evidence="6">
    <location>
        <begin position="1446"/>
        <end position="1531"/>
    </location>
</feature>
<proteinExistence type="predicted"/>
<evidence type="ECO:0000313" key="8">
    <source>
        <dbReference type="Proteomes" id="UP000196980"/>
    </source>
</evidence>
<dbReference type="PRINTS" id="PR00507">
    <property type="entry name" value="N12N6MTFRASE"/>
</dbReference>
<dbReference type="Proteomes" id="UP000196980">
    <property type="component" value="Plasmid pXF64-HB"/>
</dbReference>
<feature type="compositionally biased region" description="Polar residues" evidence="4">
    <location>
        <begin position="1830"/>
        <end position="1843"/>
    </location>
</feature>
<dbReference type="Gene3D" id="3.40.50.300">
    <property type="entry name" value="P-loop containing nucleotide triphosphate hydrolases"/>
    <property type="match status" value="2"/>
</dbReference>
<dbReference type="GO" id="GO:0009007">
    <property type="term" value="F:site-specific DNA-methyltransferase (adenine-specific) activity"/>
    <property type="evidence" value="ECO:0007669"/>
    <property type="project" value="UniProtKB-EC"/>
</dbReference>
<dbReference type="PROSITE" id="PS00092">
    <property type="entry name" value="N6_MTASE"/>
    <property type="match status" value="1"/>
</dbReference>
<keyword evidence="7" id="KW-0378">Hydrolase</keyword>
<name>A0ABC8AH14_XYLFS</name>
<dbReference type="Pfam" id="PF04851">
    <property type="entry name" value="ResIII"/>
    <property type="match status" value="1"/>
</dbReference>
<dbReference type="SUPFAM" id="SSF52540">
    <property type="entry name" value="P-loop containing nucleoside triphosphate hydrolases"/>
    <property type="match status" value="2"/>
</dbReference>
<dbReference type="GO" id="GO:0004386">
    <property type="term" value="F:helicase activity"/>
    <property type="evidence" value="ECO:0007669"/>
    <property type="project" value="UniProtKB-KW"/>
</dbReference>
<dbReference type="InterPro" id="IPR052933">
    <property type="entry name" value="DNA_Protect_Modify"/>
</dbReference>
<evidence type="ECO:0000256" key="1">
    <source>
        <dbReference type="ARBA" id="ARBA00022603"/>
    </source>
</evidence>
<evidence type="ECO:0000313" key="7">
    <source>
        <dbReference type="EMBL" id="ALR07847.1"/>
    </source>
</evidence>
<keyword evidence="7" id="KW-0347">Helicase</keyword>
<dbReference type="KEGG" id="xfh:XFHB_12950"/>
<keyword evidence="2" id="KW-0808">Transferase</keyword>
<organism evidence="7 8">
    <name type="scientific">Xylella fastidiosa</name>
    <dbReference type="NCBI Taxonomy" id="2371"/>
    <lineage>
        <taxon>Bacteria</taxon>
        <taxon>Pseudomonadati</taxon>
        <taxon>Pseudomonadota</taxon>
        <taxon>Gammaproteobacteria</taxon>
        <taxon>Lysobacterales</taxon>
        <taxon>Lysobacteraceae</taxon>
        <taxon>Xylella</taxon>
    </lineage>
</organism>
<keyword evidence="3" id="KW-0175">Coiled coil</keyword>
<dbReference type="GO" id="GO:0032259">
    <property type="term" value="P:methylation"/>
    <property type="evidence" value="ECO:0007669"/>
    <property type="project" value="UniProtKB-KW"/>
</dbReference>
<dbReference type="PANTHER" id="PTHR41313">
    <property type="entry name" value="ADENINE-SPECIFIC METHYLTRANSFERASE"/>
    <property type="match status" value="1"/>
</dbReference>
<accession>A0ABC8AH14</accession>
<reference evidence="8" key="1">
    <citation type="submission" date="2014-11" db="EMBL/GenBank/DDBJ databases">
        <title>Xylella fastidiosa Hib4 Genome Sequencing.</title>
        <authorList>
            <person name="Pierry P.M."/>
            <person name="da Silva A.M."/>
        </authorList>
    </citation>
    <scope>NUCLEOTIDE SEQUENCE [LARGE SCALE GENOMIC DNA]</scope>
    <source>
        <strain evidence="8">Hib4</strain>
        <plasmid evidence="8">pxf64-hb</plasmid>
    </source>
</reference>
<evidence type="ECO:0000256" key="3">
    <source>
        <dbReference type="SAM" id="Coils"/>
    </source>
</evidence>
<protein>
    <submittedName>
        <fullName evidence="7">DEAD/DEAH box helicase family protein</fullName>
    </submittedName>
</protein>
<feature type="coiled-coil region" evidence="3">
    <location>
        <begin position="1059"/>
        <end position="1106"/>
    </location>
</feature>
<evidence type="ECO:0000259" key="6">
    <source>
        <dbReference type="SMART" id="SM00490"/>
    </source>
</evidence>
<dbReference type="SMART" id="SM00487">
    <property type="entry name" value="DEXDc"/>
    <property type="match status" value="1"/>
</dbReference>
<evidence type="ECO:0000256" key="4">
    <source>
        <dbReference type="SAM" id="MobiDB-lite"/>
    </source>
</evidence>
<dbReference type="PANTHER" id="PTHR41313:SF1">
    <property type="entry name" value="DNA METHYLASE ADENINE-SPECIFIC DOMAIN-CONTAINING PROTEIN"/>
    <property type="match status" value="1"/>
</dbReference>
<dbReference type="InterPro" id="IPR001650">
    <property type="entry name" value="Helicase_C-like"/>
</dbReference>
<evidence type="ECO:0000259" key="5">
    <source>
        <dbReference type="SMART" id="SM00487"/>
    </source>
</evidence>
<dbReference type="InterPro" id="IPR029063">
    <property type="entry name" value="SAM-dependent_MTases_sf"/>
</dbReference>
<keyword evidence="7" id="KW-0547">Nucleotide-binding</keyword>
<dbReference type="EMBL" id="CP009886">
    <property type="protein sequence ID" value="ALR07847.1"/>
    <property type="molecule type" value="Genomic_DNA"/>
</dbReference>
<feature type="region of interest" description="Disordered" evidence="4">
    <location>
        <begin position="1830"/>
        <end position="1858"/>
    </location>
</feature>
<feature type="region of interest" description="Disordered" evidence="4">
    <location>
        <begin position="47"/>
        <end position="70"/>
    </location>
</feature>
<sequence length="1858" mass="210407">MAKKRKPTDYDSNQSSFDFVFNKTTRIIDSLQIQINVDEDKGAQHAYPANSAADNRDKNSPADNDTGGQTFPIVSPAWLENPRPLGVQQPGEIAFAGIAGRGDSAGQTARAADNRAPSPEQVDRFDAIWTDGTRDSDQQRDQHRVVTPVDYVITSQDQLGEGGAKAKYRDNIAALKLLMELRKQARGATQDEQAILVRYVGWGGLPQAFDHRNQDWNDQYLELAALLTKNEYDSVRRSTQDAHYTSEIIIDGIYKGLQRIGFNGGSVFEPSVGIGNFIGLMPTLMRSASHFTAIELDPLTAEIARHLYPSATHINRGLQEVMIPSGYFDACVGNPPFGTQSLYDSHHRELGGFSIHNYFLAKSIDKLREGGVMAFVVSHYFLDTENTKARAHIADNAHFLGAIRLPNTAFKRNALTEVTTDIVFFQKAAVNEISDRRWVDVGEIRDHETGNAITLNSYFVDHPEQMLGRMAITNKMYRDTTDLLPEAGTDLADAIEQRLQALPANVYRPAVDVADVVDEREDKPTLTLQDTLKIGSFFTVPNGRLARRLPDVLNKHDYAYVEPKNERVGARIKGMVQMREALRDLMLAEQSEHITDLALTVKRTTLNRIYDDFVSKFGYVSSQANRLVMSEDPEYPLLQALETNYDKGISPETAQKYNVEPRRPSANKAAIFSKRVMNPRKQVTHVETAKEALLVSIKESGRIDIASMMRLTGKPEDEIIRDLKGLIYLNPQHDGWEIADQYLSGNVKEKLRTAETAAGKNPRYIENVDALRAVQPADIEPVDISIQLGSTWVPEQVIDQFVVHLLGNVPRRITYQEALGKWFVDIGKGDLTTAHITWGIEAYPANELIKSILINRPIQIKVEAGKDPNGNKIYRVDDAQTAAANQKADEIRQEFLSWVWEDKDRREMLSRIYNDRFNTNIPAKYDGSHLDLPGASLDITLLPHQKDAIWRGIQNGTALFDHVVGAGKTLVCVGTIMESKRIGLMSKPMLVVPNHLLLQWKDAFYSLYPNANILVAEKNDFKKQNREHLFSRIAVGDWDAVIIAHSSFKKIGMPEDTLHEMLNEQINDLNKAINQIKRQKGDRITVKEMEKAKERMLEKLKLKADNDAKDKAVSFADLGVDSLFVDEAHEFKNLFINTTLNRVSGLGNLAGSDKAFDMFVKCRYLQQRNDGRGVFFATGTPISNTIAEIYTMQRYLQYDDLKARGILHFDAWASTFGQVVTGWELDATGVNYRLNSRFSKFQNVPELISLYRTFADVITKSDLDRQAEERGTRFPVPKIKGGRPQNIIVERSEAQALFMGVQTPVLDHNGQAVMRGDGMPLKDWNSDSIIYRMENLPRDPRLDNPLKITNDARKVGLDFRLINPQAPDDVGSKINTAIEKIYCIWEAWKDRRGTQLVFCDLSTPKLLKKAAPIEPENGDEESDDEASSISMDELLASNTDFSVYDDIKTKLIARGVPEHEIRFIHEATTDLQKAKLFDDMNRGYSRIMLGSTAKMGAGTNVQQRLVAEHHLDAPWRPSDLEQREGRILRQGNLFYEEDPDGFEVEILRYATKQTYDSCMWQTIEYKAAGIEQFRKGDILQRVIEDVASEAANAAEMKAAATGNPLIFMQVQLSADLKKLEALFSNYKRNQYSLESQIVWLGDANKRADRAVARWNREIEIRDTATTEQFRFETKSRVYGEKDRENLMGEVMHAMKKAIDQYAVGTLNTEIPVGRYRGFDINVYATRDKIQFTLNGSDTYEPENLSYNAQQKFNITGFVHRLDNFMARFEEWRQKAEETREKEHCELAKVLAEKEKPFPQQARLEALRQDVREVMTELKLMLADENYVSQWQPQSQATDGNTDQQQDRFPNRVASKSIQ</sequence>
<gene>
    <name evidence="7" type="ORF">XFHB_12950</name>
</gene>
<geneLocation type="plasmid" evidence="8">
    <name>pxf64-hb</name>
</geneLocation>
<dbReference type="Pfam" id="PF07669">
    <property type="entry name" value="Eco57I"/>
    <property type="match status" value="1"/>
</dbReference>
<dbReference type="InterPro" id="IPR011639">
    <property type="entry name" value="MethylTrfase_TaqI-like_dom"/>
</dbReference>
<dbReference type="InterPro" id="IPR006935">
    <property type="entry name" value="Helicase/UvrB_N"/>
</dbReference>